<dbReference type="NCBIfam" id="TIGR03510">
    <property type="entry name" value="XapX"/>
    <property type="match status" value="1"/>
</dbReference>
<organism evidence="1 2">
    <name type="scientific">Leclercia adecarboxylata</name>
    <dbReference type="NCBI Taxonomy" id="83655"/>
    <lineage>
        <taxon>Bacteria</taxon>
        <taxon>Pseudomonadati</taxon>
        <taxon>Pseudomonadota</taxon>
        <taxon>Gammaproteobacteria</taxon>
        <taxon>Enterobacterales</taxon>
        <taxon>Enterobacteriaceae</taxon>
        <taxon>Leclercia</taxon>
    </lineage>
</organism>
<name>A0A4U9HHA5_9ENTR</name>
<protein>
    <submittedName>
        <fullName evidence="1">Uncharacterized protein conserved in bacteria</fullName>
    </submittedName>
</protein>
<dbReference type="AlphaFoldDB" id="A0A4U9HHA5"/>
<dbReference type="InterPro" id="IPR009872">
    <property type="entry name" value="DUF1427"/>
</dbReference>
<dbReference type="Pfam" id="PF07235">
    <property type="entry name" value="DUF1427"/>
    <property type="match status" value="1"/>
</dbReference>
<evidence type="ECO:0000313" key="2">
    <source>
        <dbReference type="Proteomes" id="UP000310719"/>
    </source>
</evidence>
<dbReference type="STRING" id="83655.APT61_19680"/>
<proteinExistence type="predicted"/>
<dbReference type="Proteomes" id="UP000310719">
    <property type="component" value="Chromosome"/>
</dbReference>
<dbReference type="EMBL" id="LR590464">
    <property type="protein sequence ID" value="VTP63327.1"/>
    <property type="molecule type" value="Genomic_DNA"/>
</dbReference>
<evidence type="ECO:0000313" key="1">
    <source>
        <dbReference type="EMBL" id="VTP63327.1"/>
    </source>
</evidence>
<dbReference type="InterPro" id="IPR020017">
    <property type="entry name" value="XapX_domain"/>
</dbReference>
<reference evidence="1 2" key="1">
    <citation type="submission" date="2019-05" db="EMBL/GenBank/DDBJ databases">
        <authorList>
            <consortium name="Pathogen Informatics"/>
        </authorList>
    </citation>
    <scope>NUCLEOTIDE SEQUENCE [LARGE SCALE GENOMIC DNA]</scope>
    <source>
        <strain evidence="1 2">NCTC13032</strain>
    </source>
</reference>
<gene>
    <name evidence="1" type="ORF">NCTC13032_00806</name>
</gene>
<accession>A0A4U9HHA5</accession>
<sequence>MSTGLIFPRGRRVDWPAVRAAESALSRPARAGADWPAGMLAGEQATRHFLHADDTAQKAPSPSPQEPHHESLGCFAELWNSGRVIYAAIDVHSPAPPVVALMGLFGMLVGEQLIPIGRRLFSRQLTMTWFRHECVSQKLAALRLHPVPATVARVNHVFV</sequence>